<evidence type="ECO:0000259" key="3">
    <source>
        <dbReference type="Pfam" id="PF00501"/>
    </source>
</evidence>
<organism evidence="5 6">
    <name type="scientific">Periplaneta americana</name>
    <name type="common">American cockroach</name>
    <name type="synonym">Blatta americana</name>
    <dbReference type="NCBI Taxonomy" id="6978"/>
    <lineage>
        <taxon>Eukaryota</taxon>
        <taxon>Metazoa</taxon>
        <taxon>Ecdysozoa</taxon>
        <taxon>Arthropoda</taxon>
        <taxon>Hexapoda</taxon>
        <taxon>Insecta</taxon>
        <taxon>Pterygota</taxon>
        <taxon>Neoptera</taxon>
        <taxon>Polyneoptera</taxon>
        <taxon>Dictyoptera</taxon>
        <taxon>Blattodea</taxon>
        <taxon>Blattoidea</taxon>
        <taxon>Blattidae</taxon>
        <taxon>Blattinae</taxon>
        <taxon>Periplaneta</taxon>
    </lineage>
</organism>
<keyword evidence="6" id="KW-1185">Reference proteome</keyword>
<feature type="non-terminal residue" evidence="5">
    <location>
        <position position="1"/>
    </location>
</feature>
<dbReference type="Pfam" id="PF00501">
    <property type="entry name" value="AMP-binding"/>
    <property type="match status" value="1"/>
</dbReference>
<dbReference type="InterPro" id="IPR020845">
    <property type="entry name" value="AMP-binding_CS"/>
</dbReference>
<proteinExistence type="predicted"/>
<sequence length="594" mass="64895">AKMNAWSSLRLGCRAVRTAVRQPYNAATGRVVAAGNFATVNNDFVRHQSTQEQNIIKSPYKSISVPDVSLPDFVWEMVDTIPDQIALSCAVTGREYTYAEARAIARRFAASLLKAGFKPGDTLAIVLPNLPEFPILLLGAVECGIIVTTVNPAFTAGEIEKQLRNSGAIGVVTIPEVYPNVAKALSVLEPERKSKIPVIISPGIEDNSIPQGTINLQEMIHKDIDVSNLHSNHKLNPDDVVVLPYSSGTTGLPKGVMLSHRNLVTNCLQICSEPKLVGAERATSDFQEVLPALLPFYHIYGLLGLAIASLNFGMKIVTVPKFEPAHFIKTIVQYKATVLYLVPPLIQFMGAHPDVKAEYFNSVKFINNGAAPAGPNDIERLLKKAPQVRFGQGYGLTETSPVVCVSEKGSKKYTSSGRPIPNTEMKVINRDTGENLGIGQPGEICIRGPQVMLGYHNNPQATAETIDSSGWLHTGDMGYYDEEKDFYILDRYKELIKVKGLQVAPAELEDLLRSHPLVADAAVIGIPDERSGEVPKAFIVAKDQKLTEEDLKKFVAEKVSEHKHLAGGVQFISAIPKNPSGKILRRQLKETYSK</sequence>
<feature type="domain" description="AMP-dependent synthetase/ligase" evidence="3">
    <location>
        <begin position="80"/>
        <end position="456"/>
    </location>
</feature>
<dbReference type="InterPro" id="IPR042099">
    <property type="entry name" value="ANL_N_sf"/>
</dbReference>
<reference evidence="5 6" key="1">
    <citation type="journal article" date="2022" name="Allergy">
        <title>Genome assembly and annotation of Periplaneta americana reveal a comprehensive cockroach allergen profile.</title>
        <authorList>
            <person name="Wang L."/>
            <person name="Xiong Q."/>
            <person name="Saelim N."/>
            <person name="Wang L."/>
            <person name="Nong W."/>
            <person name="Wan A.T."/>
            <person name="Shi M."/>
            <person name="Liu X."/>
            <person name="Cao Q."/>
            <person name="Hui J.H.L."/>
            <person name="Sookrung N."/>
            <person name="Leung T.F."/>
            <person name="Tungtrongchitr A."/>
            <person name="Tsui S.K.W."/>
        </authorList>
    </citation>
    <scope>NUCLEOTIDE SEQUENCE [LARGE SCALE GENOMIC DNA]</scope>
    <source>
        <strain evidence="5">PWHHKU_190912</strain>
    </source>
</reference>
<keyword evidence="2" id="KW-0576">Peroxisome</keyword>
<dbReference type="PANTHER" id="PTHR24096:SF422">
    <property type="entry name" value="BCDNA.GH02901"/>
    <property type="match status" value="1"/>
</dbReference>
<dbReference type="EMBL" id="JAJSOF020000011">
    <property type="protein sequence ID" value="KAJ4444145.1"/>
    <property type="molecule type" value="Genomic_DNA"/>
</dbReference>
<comment type="caution">
    <text evidence="5">The sequence shown here is derived from an EMBL/GenBank/DDBJ whole genome shotgun (WGS) entry which is preliminary data.</text>
</comment>
<comment type="subcellular location">
    <subcellularLocation>
        <location evidence="1">Peroxisome</location>
    </subcellularLocation>
</comment>
<dbReference type="InterPro" id="IPR025110">
    <property type="entry name" value="AMP-bd_C"/>
</dbReference>
<protein>
    <submittedName>
        <fullName evidence="5">Uncharacterized protein</fullName>
    </submittedName>
</protein>
<evidence type="ECO:0000256" key="1">
    <source>
        <dbReference type="ARBA" id="ARBA00004275"/>
    </source>
</evidence>
<accession>A0ABQ8TC93</accession>
<dbReference type="PROSITE" id="PS00455">
    <property type="entry name" value="AMP_BINDING"/>
    <property type="match status" value="1"/>
</dbReference>
<name>A0ABQ8TC93_PERAM</name>
<dbReference type="SUPFAM" id="SSF56801">
    <property type="entry name" value="Acetyl-CoA synthetase-like"/>
    <property type="match status" value="1"/>
</dbReference>
<dbReference type="CDD" id="cd05911">
    <property type="entry name" value="Firefly_Luc_like"/>
    <property type="match status" value="1"/>
</dbReference>
<dbReference type="InterPro" id="IPR000873">
    <property type="entry name" value="AMP-dep_synth/lig_dom"/>
</dbReference>
<dbReference type="Pfam" id="PF13193">
    <property type="entry name" value="AMP-binding_C"/>
    <property type="match status" value="1"/>
</dbReference>
<gene>
    <name evidence="5" type="ORF">ANN_05934</name>
</gene>
<dbReference type="Gene3D" id="3.30.300.30">
    <property type="match status" value="1"/>
</dbReference>
<dbReference type="Gene3D" id="3.40.50.12780">
    <property type="entry name" value="N-terminal domain of ligase-like"/>
    <property type="match status" value="1"/>
</dbReference>
<evidence type="ECO:0000259" key="4">
    <source>
        <dbReference type="Pfam" id="PF13193"/>
    </source>
</evidence>
<dbReference type="Proteomes" id="UP001148838">
    <property type="component" value="Unassembled WGS sequence"/>
</dbReference>
<evidence type="ECO:0000313" key="5">
    <source>
        <dbReference type="EMBL" id="KAJ4444145.1"/>
    </source>
</evidence>
<evidence type="ECO:0000313" key="6">
    <source>
        <dbReference type="Proteomes" id="UP001148838"/>
    </source>
</evidence>
<feature type="domain" description="AMP-binding enzyme C-terminal" evidence="4">
    <location>
        <begin position="507"/>
        <end position="582"/>
    </location>
</feature>
<evidence type="ECO:0000256" key="2">
    <source>
        <dbReference type="ARBA" id="ARBA00023140"/>
    </source>
</evidence>
<dbReference type="PANTHER" id="PTHR24096">
    <property type="entry name" value="LONG-CHAIN-FATTY-ACID--COA LIGASE"/>
    <property type="match status" value="1"/>
</dbReference>
<dbReference type="InterPro" id="IPR045851">
    <property type="entry name" value="AMP-bd_C_sf"/>
</dbReference>